<dbReference type="Gene3D" id="3.20.20.370">
    <property type="entry name" value="Glycoside hydrolase/deacetylase"/>
    <property type="match status" value="1"/>
</dbReference>
<dbReference type="InterPro" id="IPR011330">
    <property type="entry name" value="Glyco_hydro/deAcase_b/a-brl"/>
</dbReference>
<dbReference type="SUPFAM" id="SSF88713">
    <property type="entry name" value="Glycoside hydrolase/deacetylase"/>
    <property type="match status" value="1"/>
</dbReference>
<evidence type="ECO:0000256" key="1">
    <source>
        <dbReference type="SAM" id="MobiDB-lite"/>
    </source>
</evidence>
<dbReference type="Proteomes" id="UP000006427">
    <property type="component" value="Unassembled WGS sequence"/>
</dbReference>
<evidence type="ECO:0000313" key="3">
    <source>
        <dbReference type="EMBL" id="EFC90639.1"/>
    </source>
</evidence>
<protein>
    <submittedName>
        <fullName evidence="3">Polysaccharide deacetylase</fullName>
    </submittedName>
</protein>
<dbReference type="Pfam" id="PF01522">
    <property type="entry name" value="Polysacc_deac_1"/>
    <property type="match status" value="1"/>
</dbReference>
<dbReference type="GO" id="GO:0016810">
    <property type="term" value="F:hydrolase activity, acting on carbon-nitrogen (but not peptide) bonds"/>
    <property type="evidence" value="ECO:0007669"/>
    <property type="project" value="InterPro"/>
</dbReference>
<feature type="compositionally biased region" description="Basic and acidic residues" evidence="1">
    <location>
        <begin position="295"/>
        <end position="309"/>
    </location>
</feature>
<dbReference type="EMBL" id="ABTR02000001">
    <property type="protein sequence ID" value="EFC90639.1"/>
    <property type="molecule type" value="Genomic_DNA"/>
</dbReference>
<dbReference type="RefSeq" id="WP_005659497.1">
    <property type="nucleotide sequence ID" value="NZ_ABTR02000001.1"/>
</dbReference>
<dbReference type="InterPro" id="IPR002509">
    <property type="entry name" value="NODB_dom"/>
</dbReference>
<feature type="domain" description="NodB homology" evidence="2">
    <location>
        <begin position="1"/>
        <end position="259"/>
    </location>
</feature>
<evidence type="ECO:0000259" key="2">
    <source>
        <dbReference type="PROSITE" id="PS51677"/>
    </source>
</evidence>
<dbReference type="CDD" id="cd10939">
    <property type="entry name" value="CE4_ArnD"/>
    <property type="match status" value="1"/>
</dbReference>
<dbReference type="STRING" id="469381.Dpep_0611"/>
<sequence length="309" mass="34396">MRIALKVDVDTLRGYLEGVPRLLRLMDRRGIRGSFFFSFGPDNSGKAVRRIFRKGFISKMVRTNAPGTYGLKTMMYGTLLPAPMIVPSDPSILKEVAKSGQDTGIHSWDHVKWQDRLDHLSESEIESLLRKAGNMYRKVLGTPSLCCAAPAWKTNLASLSVQDRMGLLYASDSRGKTPFLPSLRGRVFRTPQIPTTLPTMDEILGRDGCTADNVNDIYMSLLTEGLNVHTVHAEMEGMSMLSKLDEFVKRAKSDGTEFVTLKEEAEKLNKEELPICEMNQGEIPGRAGAVSLQGREVDNLEDRGRSGRT</sequence>
<reference evidence="3 4" key="1">
    <citation type="journal article" date="2010" name="Stand. Genomic Sci.">
        <title>Permanent draft genome sequence of Dethiosulfovibrio peptidovorans type strain (SEBR 4207).</title>
        <authorList>
            <person name="Labutti K."/>
            <person name="Mayilraj S."/>
            <person name="Clum A."/>
            <person name="Lucas S."/>
            <person name="Glavina Del Rio T."/>
            <person name="Nolan M."/>
            <person name="Tice H."/>
            <person name="Cheng J.F."/>
            <person name="Pitluck S."/>
            <person name="Liolios K."/>
            <person name="Ivanova N."/>
            <person name="Mavromatis K."/>
            <person name="Mikhailova N."/>
            <person name="Pati A."/>
            <person name="Goodwin L."/>
            <person name="Chen A."/>
            <person name="Palaniappan K."/>
            <person name="Land M."/>
            <person name="Hauser L."/>
            <person name="Chang Y.J."/>
            <person name="Jeffries C.D."/>
            <person name="Rohde M."/>
            <person name="Spring S."/>
            <person name="Goker M."/>
            <person name="Woyke T."/>
            <person name="Bristow J."/>
            <person name="Eisen J.A."/>
            <person name="Markowitz V."/>
            <person name="Hugenholtz P."/>
            <person name="Kyrpides N.C."/>
            <person name="Klenk H.P."/>
            <person name="Lapidus A."/>
        </authorList>
    </citation>
    <scope>NUCLEOTIDE SEQUENCE [LARGE SCALE GENOMIC DNA]</scope>
    <source>
        <strain evidence="3 4">DSM 11002</strain>
    </source>
</reference>
<organism evidence="3 4">
    <name type="scientific">Dethiosulfovibrio peptidovorans DSM 11002</name>
    <dbReference type="NCBI Taxonomy" id="469381"/>
    <lineage>
        <taxon>Bacteria</taxon>
        <taxon>Thermotogati</taxon>
        <taxon>Synergistota</taxon>
        <taxon>Synergistia</taxon>
        <taxon>Synergistales</taxon>
        <taxon>Dethiosulfovibrionaceae</taxon>
        <taxon>Dethiosulfovibrio</taxon>
    </lineage>
</organism>
<accession>D2Z580</accession>
<name>D2Z580_9BACT</name>
<dbReference type="AlphaFoldDB" id="D2Z580"/>
<dbReference type="OrthoDB" id="9806342at2"/>
<gene>
    <name evidence="3" type="ORF">Dpep_0611</name>
</gene>
<dbReference type="eggNOG" id="COG0726">
    <property type="taxonomic scope" value="Bacteria"/>
</dbReference>
<dbReference type="PROSITE" id="PS51677">
    <property type="entry name" value="NODB"/>
    <property type="match status" value="1"/>
</dbReference>
<dbReference type="PaxDb" id="469381-Dpep_0611"/>
<comment type="caution">
    <text evidence="3">The sequence shown here is derived from an EMBL/GenBank/DDBJ whole genome shotgun (WGS) entry which is preliminary data.</text>
</comment>
<evidence type="ECO:0000313" key="4">
    <source>
        <dbReference type="Proteomes" id="UP000006427"/>
    </source>
</evidence>
<feature type="region of interest" description="Disordered" evidence="1">
    <location>
        <begin position="286"/>
        <end position="309"/>
    </location>
</feature>
<proteinExistence type="predicted"/>
<keyword evidence="4" id="KW-1185">Reference proteome</keyword>
<dbReference type="GO" id="GO:0005975">
    <property type="term" value="P:carbohydrate metabolic process"/>
    <property type="evidence" value="ECO:0007669"/>
    <property type="project" value="InterPro"/>
</dbReference>